<dbReference type="PROSITE" id="PS50940">
    <property type="entry name" value="CHIT_BIND_II"/>
    <property type="match status" value="1"/>
</dbReference>
<proteinExistence type="predicted"/>
<protein>
    <recommendedName>
        <fullName evidence="2">Chitin-binding type-2 domain-containing protein</fullName>
    </recommendedName>
</protein>
<organism evidence="3 4">
    <name type="scientific">Megaselia scalaris</name>
    <name type="common">Humpbacked fly</name>
    <name type="synonym">Phora scalaris</name>
    <dbReference type="NCBI Taxonomy" id="36166"/>
    <lineage>
        <taxon>Eukaryota</taxon>
        <taxon>Metazoa</taxon>
        <taxon>Ecdysozoa</taxon>
        <taxon>Arthropoda</taxon>
        <taxon>Hexapoda</taxon>
        <taxon>Insecta</taxon>
        <taxon>Pterygota</taxon>
        <taxon>Neoptera</taxon>
        <taxon>Endopterygota</taxon>
        <taxon>Diptera</taxon>
        <taxon>Brachycera</taxon>
        <taxon>Muscomorpha</taxon>
        <taxon>Platypezoidea</taxon>
        <taxon>Phoridae</taxon>
        <taxon>Megaseliini</taxon>
        <taxon>Megaselia</taxon>
    </lineage>
</organism>
<dbReference type="GO" id="GO:0005576">
    <property type="term" value="C:extracellular region"/>
    <property type="evidence" value="ECO:0007669"/>
    <property type="project" value="InterPro"/>
</dbReference>
<dbReference type="Gene3D" id="2.170.140.10">
    <property type="entry name" value="Chitin binding domain"/>
    <property type="match status" value="1"/>
</dbReference>
<dbReference type="EMBL" id="CAQQ02019779">
    <property type="status" value="NOT_ANNOTATED_CDS"/>
    <property type="molecule type" value="Genomic_DNA"/>
</dbReference>
<dbReference type="SUPFAM" id="SSF57625">
    <property type="entry name" value="Invertebrate chitin-binding proteins"/>
    <property type="match status" value="1"/>
</dbReference>
<reference evidence="3" key="2">
    <citation type="submission" date="2015-06" db="UniProtKB">
        <authorList>
            <consortium name="EnsemblMetazoa"/>
        </authorList>
    </citation>
    <scope>IDENTIFICATION</scope>
</reference>
<sequence length="64" mass="7226">MKYLILNILIIAIAAISNAQSCVGKGNGYHVNPNDCSKYYYCINGRITNFDCRTSNLGWARDFF</sequence>
<keyword evidence="4" id="KW-1185">Reference proteome</keyword>
<dbReference type="InterPro" id="IPR036508">
    <property type="entry name" value="Chitin-bd_dom_sf"/>
</dbReference>
<feature type="signal peptide" evidence="1">
    <location>
        <begin position="1"/>
        <end position="19"/>
    </location>
</feature>
<dbReference type="Pfam" id="PF01607">
    <property type="entry name" value="CBM_14"/>
    <property type="match status" value="1"/>
</dbReference>
<keyword evidence="1" id="KW-0732">Signal</keyword>
<dbReference type="GO" id="GO:0008061">
    <property type="term" value="F:chitin binding"/>
    <property type="evidence" value="ECO:0007669"/>
    <property type="project" value="InterPro"/>
</dbReference>
<dbReference type="Proteomes" id="UP000015102">
    <property type="component" value="Unassembled WGS sequence"/>
</dbReference>
<dbReference type="EnsemblMetazoa" id="MESCA005209-RA">
    <property type="protein sequence ID" value="MESCA005209-PA"/>
    <property type="gene ID" value="MESCA005209"/>
</dbReference>
<feature type="chain" id="PRO_5004588427" description="Chitin-binding type-2 domain-containing protein" evidence="1">
    <location>
        <begin position="20"/>
        <end position="64"/>
    </location>
</feature>
<evidence type="ECO:0000313" key="4">
    <source>
        <dbReference type="Proteomes" id="UP000015102"/>
    </source>
</evidence>
<feature type="domain" description="Chitin-binding type-2" evidence="2">
    <location>
        <begin position="19"/>
        <end position="52"/>
    </location>
</feature>
<evidence type="ECO:0000313" key="3">
    <source>
        <dbReference type="EnsemblMetazoa" id="MESCA005209-PA"/>
    </source>
</evidence>
<dbReference type="AlphaFoldDB" id="T1GNQ1"/>
<reference evidence="4" key="1">
    <citation type="submission" date="2013-02" db="EMBL/GenBank/DDBJ databases">
        <authorList>
            <person name="Hughes D."/>
        </authorList>
    </citation>
    <scope>NUCLEOTIDE SEQUENCE</scope>
    <source>
        <strain>Durham</strain>
        <strain evidence="4">NC isolate 2 -- Noor lab</strain>
    </source>
</reference>
<evidence type="ECO:0000259" key="2">
    <source>
        <dbReference type="PROSITE" id="PS50940"/>
    </source>
</evidence>
<evidence type="ECO:0000256" key="1">
    <source>
        <dbReference type="SAM" id="SignalP"/>
    </source>
</evidence>
<name>T1GNQ1_MEGSC</name>
<dbReference type="InterPro" id="IPR002557">
    <property type="entry name" value="Chitin-bd_dom"/>
</dbReference>
<accession>T1GNQ1</accession>
<dbReference type="HOGENOM" id="CLU_194194_0_0_1"/>